<keyword evidence="1" id="KW-0175">Coiled coil</keyword>
<dbReference type="EMBL" id="OU896715">
    <property type="protein sequence ID" value="CAG9825759.1"/>
    <property type="molecule type" value="Genomic_DNA"/>
</dbReference>
<sequence length="516" mass="58868">MEKLKRELELINRDSIEIESSLNLQIDEQQETINSLKNLIKTLQKQKDEIEVNADKNTCSIIPMTHTDKSTKTEYGTDNIQRPRGVVKGIMTDIEGNKIDCSVQTTEIDDSEAKQEREAVGHESIKSKKFKGNTNDVKQQRNKNVREYFVKKLRDSVKRNKSSQNHWKVENIAMNSVIAKTSDDNNSRTRTSNIIHLSTEINENISESDELILNGSNPQENDTGNTTDEHEIYIPLQKPVNSGNDLPVETKHQEAQDETKLDHILVLGDEYANGFSPVLDRFIGQAIGARQALASRLTAGAGTIRRDSVARRERDYESNSLGMAFDLNTLFEHIDAILIYQGDLLKFAENLFQTHLQLTIKKSEIDNAYLISQSQEKPRVIAVRFDSFLIKIQVLKNCHLLKKTSIVIAEDLGLEDRQEKKLLIQRMRKEKENNQKAHIKGGKLFINSVGDTYKELLEEKNKKSEGENWSENQQSSNSTCTGNRKADSQEKRKKREEPRTIASNKSTNKLYEIIIT</sequence>
<accession>A0A9N9SPS2</accession>
<reference evidence="3" key="2">
    <citation type="submission" date="2022-10" db="EMBL/GenBank/DDBJ databases">
        <authorList>
            <consortium name="ENA_rothamsted_submissions"/>
            <consortium name="culmorum"/>
            <person name="King R."/>
        </authorList>
    </citation>
    <scope>NUCLEOTIDE SEQUENCE</scope>
</reference>
<keyword evidence="4" id="KW-1185">Reference proteome</keyword>
<feature type="compositionally biased region" description="Basic and acidic residues" evidence="2">
    <location>
        <begin position="484"/>
        <end position="499"/>
    </location>
</feature>
<evidence type="ECO:0000313" key="4">
    <source>
        <dbReference type="Proteomes" id="UP001153737"/>
    </source>
</evidence>
<dbReference type="OrthoDB" id="6802255at2759"/>
<dbReference type="Proteomes" id="UP001153737">
    <property type="component" value="Chromosome 9"/>
</dbReference>
<reference evidence="3" key="1">
    <citation type="submission" date="2022-01" db="EMBL/GenBank/DDBJ databases">
        <authorList>
            <person name="King R."/>
        </authorList>
    </citation>
    <scope>NUCLEOTIDE SEQUENCE</scope>
</reference>
<protein>
    <submittedName>
        <fullName evidence="3">Uncharacterized protein</fullName>
    </submittedName>
</protein>
<dbReference type="AlphaFoldDB" id="A0A9N9SPS2"/>
<gene>
    <name evidence="3" type="ORF">PHAECO_LOCUS12430</name>
</gene>
<feature type="compositionally biased region" description="Low complexity" evidence="2">
    <location>
        <begin position="467"/>
        <end position="478"/>
    </location>
</feature>
<evidence type="ECO:0000256" key="1">
    <source>
        <dbReference type="SAM" id="Coils"/>
    </source>
</evidence>
<evidence type="ECO:0000313" key="3">
    <source>
        <dbReference type="EMBL" id="CAG9825759.1"/>
    </source>
</evidence>
<organism evidence="3 4">
    <name type="scientific">Phaedon cochleariae</name>
    <name type="common">Mustard beetle</name>
    <dbReference type="NCBI Taxonomy" id="80249"/>
    <lineage>
        <taxon>Eukaryota</taxon>
        <taxon>Metazoa</taxon>
        <taxon>Ecdysozoa</taxon>
        <taxon>Arthropoda</taxon>
        <taxon>Hexapoda</taxon>
        <taxon>Insecta</taxon>
        <taxon>Pterygota</taxon>
        <taxon>Neoptera</taxon>
        <taxon>Endopterygota</taxon>
        <taxon>Coleoptera</taxon>
        <taxon>Polyphaga</taxon>
        <taxon>Cucujiformia</taxon>
        <taxon>Chrysomeloidea</taxon>
        <taxon>Chrysomelidae</taxon>
        <taxon>Chrysomelinae</taxon>
        <taxon>Chrysomelini</taxon>
        <taxon>Phaedon</taxon>
    </lineage>
</organism>
<name>A0A9N9SPS2_PHACE</name>
<evidence type="ECO:0000256" key="2">
    <source>
        <dbReference type="SAM" id="MobiDB-lite"/>
    </source>
</evidence>
<feature type="coiled-coil region" evidence="1">
    <location>
        <begin position="1"/>
        <end position="56"/>
    </location>
</feature>
<feature type="region of interest" description="Disordered" evidence="2">
    <location>
        <begin position="460"/>
        <end position="508"/>
    </location>
</feature>
<proteinExistence type="predicted"/>